<feature type="domain" description="Peptidoglycan binding-like" evidence="1">
    <location>
        <begin position="265"/>
        <end position="318"/>
    </location>
</feature>
<reference evidence="2" key="1">
    <citation type="submission" date="2020-04" db="EMBL/GenBank/DDBJ databases">
        <authorList>
            <person name="Chiriac C."/>
            <person name="Salcher M."/>
            <person name="Ghai R."/>
            <person name="Kavagutti S V."/>
        </authorList>
    </citation>
    <scope>NUCLEOTIDE SEQUENCE</scope>
</reference>
<dbReference type="SUPFAM" id="SSF47090">
    <property type="entry name" value="PGBD-like"/>
    <property type="match status" value="1"/>
</dbReference>
<dbReference type="InterPro" id="IPR002477">
    <property type="entry name" value="Peptidoglycan-bd-like"/>
</dbReference>
<evidence type="ECO:0000313" key="2">
    <source>
        <dbReference type="EMBL" id="CAB4150052.1"/>
    </source>
</evidence>
<accession>A0A6J5MUJ5</accession>
<sequence length="511" mass="56308">MGALKLKPQKTASLSLVVNTYKSAAGIQLFEVNSRRAKNMPDDLDDIIIAKMLEIDPKGFGLAYSTKDGNYLTGLAARAYTALQVREKTNKNDGYMVEMTQKVGGGQKGWPWCMYEMQACVGIAETLTGIVSKFPYSGSCAAVRKEAKKLGLDIEFRQSAFGDVWIKVYSNGTGHTGNFDSWISAFFTAYLNEGNTTAGSEKPGGPVVREGGGSYRTARDIKKDNWVMCVRPFKLVQGDAKPVPVPMPEQKPDESNIPRYGEISDRVLSAQRALNRYGASLKEDGKYFELTKAAFARFQKQNGLKGTGIPGPKTMALLFGAGSMPTEIAGTPAKPNWGSLLKFCIIDSDRVEEVRKVCGRMRKNQSTYMKIAEILDTKWEYVALVHYRESSALTLDVYLHNGQKLGKKTTIVPKGVFFRADQFIEAAVDAMKNFRGLKDDGQALEMFERFNGLGYRSKKGDRGVVEYSPYVAAGTNHHDETSKYVADGKYSPTAIEKQLGVMALLKGFEAA</sequence>
<dbReference type="InterPro" id="IPR036365">
    <property type="entry name" value="PGBD-like_sf"/>
</dbReference>
<dbReference type="InterPro" id="IPR036366">
    <property type="entry name" value="PGBDSf"/>
</dbReference>
<proteinExistence type="predicted"/>
<organism evidence="2">
    <name type="scientific">uncultured Caudovirales phage</name>
    <dbReference type="NCBI Taxonomy" id="2100421"/>
    <lineage>
        <taxon>Viruses</taxon>
        <taxon>Duplodnaviria</taxon>
        <taxon>Heunggongvirae</taxon>
        <taxon>Uroviricota</taxon>
        <taxon>Caudoviricetes</taxon>
        <taxon>Peduoviridae</taxon>
        <taxon>Maltschvirus</taxon>
        <taxon>Maltschvirus maltsch</taxon>
    </lineage>
</organism>
<evidence type="ECO:0000259" key="1">
    <source>
        <dbReference type="Pfam" id="PF01471"/>
    </source>
</evidence>
<gene>
    <name evidence="2" type="ORF">UFOVP558_66</name>
</gene>
<dbReference type="Pfam" id="PF01471">
    <property type="entry name" value="PG_binding_1"/>
    <property type="match status" value="1"/>
</dbReference>
<protein>
    <submittedName>
        <fullName evidence="2">Peptidoglycan binding-like</fullName>
    </submittedName>
</protein>
<dbReference type="Gene3D" id="1.10.101.10">
    <property type="entry name" value="PGBD-like superfamily/PGBD"/>
    <property type="match status" value="1"/>
</dbReference>
<dbReference type="EMBL" id="LR796527">
    <property type="protein sequence ID" value="CAB4150052.1"/>
    <property type="molecule type" value="Genomic_DNA"/>
</dbReference>
<name>A0A6J5MUJ5_9CAUD</name>